<keyword evidence="2" id="KW-1185">Reference proteome</keyword>
<feature type="non-terminal residue" evidence="1">
    <location>
        <position position="64"/>
    </location>
</feature>
<comment type="caution">
    <text evidence="1">The sequence shown here is derived from an EMBL/GenBank/DDBJ whole genome shotgun (WGS) entry which is preliminary data.</text>
</comment>
<reference evidence="1" key="2">
    <citation type="submission" date="2021-10" db="EMBL/GenBank/DDBJ databases">
        <title>Phylogenomics reveals ancestral predisposition of the termite-cultivated fungus Termitomyces towards a domesticated lifestyle.</title>
        <authorList>
            <person name="Auxier B."/>
            <person name="Grum-Grzhimaylo A."/>
            <person name="Cardenas M.E."/>
            <person name="Lodge J.D."/>
            <person name="Laessoe T."/>
            <person name="Pedersen O."/>
            <person name="Smith M.E."/>
            <person name="Kuyper T.W."/>
            <person name="Franco-Molano E.A."/>
            <person name="Baroni T.J."/>
            <person name="Aanen D.K."/>
        </authorList>
    </citation>
    <scope>NUCLEOTIDE SEQUENCE</scope>
    <source>
        <strain evidence="1">AP01</strain>
        <tissue evidence="1">Mycelium</tissue>
    </source>
</reference>
<evidence type="ECO:0000313" key="1">
    <source>
        <dbReference type="EMBL" id="KAG5642622.1"/>
    </source>
</evidence>
<reference evidence="1" key="1">
    <citation type="submission" date="2020-07" db="EMBL/GenBank/DDBJ databases">
        <authorList>
            <person name="Nieuwenhuis M."/>
            <person name="Van De Peppel L.J.J."/>
        </authorList>
    </citation>
    <scope>NUCLEOTIDE SEQUENCE</scope>
    <source>
        <strain evidence="1">AP01</strain>
        <tissue evidence="1">Mycelium</tissue>
    </source>
</reference>
<evidence type="ECO:0000313" key="2">
    <source>
        <dbReference type="Proteomes" id="UP000775547"/>
    </source>
</evidence>
<gene>
    <name evidence="1" type="ORF">DXG03_002492</name>
</gene>
<name>A0A9P7G8G8_9AGAR</name>
<accession>A0A9P7G8G8</accession>
<organism evidence="1 2">
    <name type="scientific">Asterophora parasitica</name>
    <dbReference type="NCBI Taxonomy" id="117018"/>
    <lineage>
        <taxon>Eukaryota</taxon>
        <taxon>Fungi</taxon>
        <taxon>Dikarya</taxon>
        <taxon>Basidiomycota</taxon>
        <taxon>Agaricomycotina</taxon>
        <taxon>Agaricomycetes</taxon>
        <taxon>Agaricomycetidae</taxon>
        <taxon>Agaricales</taxon>
        <taxon>Tricholomatineae</taxon>
        <taxon>Lyophyllaceae</taxon>
        <taxon>Asterophora</taxon>
    </lineage>
</organism>
<protein>
    <submittedName>
        <fullName evidence="1">Uncharacterized protein</fullName>
    </submittedName>
</protein>
<dbReference type="EMBL" id="JABCKV010000171">
    <property type="protein sequence ID" value="KAG5642622.1"/>
    <property type="molecule type" value="Genomic_DNA"/>
</dbReference>
<dbReference type="AlphaFoldDB" id="A0A9P7G8G8"/>
<proteinExistence type="predicted"/>
<sequence length="64" mass="7199">MAGIKPDAADLVDLHTGDAAELELVSTPSEFWNDLTTELDPSEYDDIDLYLYDSNEDDERIFTS</sequence>
<dbReference type="Proteomes" id="UP000775547">
    <property type="component" value="Unassembled WGS sequence"/>
</dbReference>